<evidence type="ECO:0000313" key="2">
    <source>
        <dbReference type="Proteomes" id="UP000199076"/>
    </source>
</evidence>
<evidence type="ECO:0000313" key="1">
    <source>
        <dbReference type="EMBL" id="SDF64536.1"/>
    </source>
</evidence>
<dbReference type="Proteomes" id="UP000199076">
    <property type="component" value="Unassembled WGS sequence"/>
</dbReference>
<gene>
    <name evidence="1" type="ORF">SAMN05216218_10845</name>
</gene>
<name>A0A1G7MSB2_9EURY</name>
<protein>
    <recommendedName>
        <fullName evidence="3">Hsp20/alpha crystallin family protein</fullName>
    </recommendedName>
</protein>
<dbReference type="RefSeq" id="WP_092692157.1">
    <property type="nucleotide sequence ID" value="NZ_FNBK01000008.1"/>
</dbReference>
<dbReference type="InterPro" id="IPR055551">
    <property type="entry name" value="DUF7127"/>
</dbReference>
<dbReference type="STRING" id="660518.SAMN05216218_10845"/>
<accession>A0A1G7MSB2</accession>
<evidence type="ECO:0008006" key="3">
    <source>
        <dbReference type="Google" id="ProtNLM"/>
    </source>
</evidence>
<reference evidence="2" key="1">
    <citation type="submission" date="2016-10" db="EMBL/GenBank/DDBJ databases">
        <authorList>
            <person name="Varghese N."/>
            <person name="Submissions S."/>
        </authorList>
    </citation>
    <scope>NUCLEOTIDE SEQUENCE [LARGE SCALE GENOMIC DNA]</scope>
    <source>
        <strain evidence="2">IBRC-M 10760</strain>
    </source>
</reference>
<dbReference type="EMBL" id="FNBK01000008">
    <property type="protein sequence ID" value="SDF64536.1"/>
    <property type="molecule type" value="Genomic_DNA"/>
</dbReference>
<proteinExistence type="predicted"/>
<dbReference type="Pfam" id="PF23444">
    <property type="entry name" value="DUF7127"/>
    <property type="match status" value="1"/>
</dbReference>
<organism evidence="1 2">
    <name type="scientific">Halorientalis regularis</name>
    <dbReference type="NCBI Taxonomy" id="660518"/>
    <lineage>
        <taxon>Archaea</taxon>
        <taxon>Methanobacteriati</taxon>
        <taxon>Methanobacteriota</taxon>
        <taxon>Stenosarchaea group</taxon>
        <taxon>Halobacteria</taxon>
        <taxon>Halobacteriales</taxon>
        <taxon>Haloarculaceae</taxon>
        <taxon>Halorientalis</taxon>
    </lineage>
</organism>
<keyword evidence="2" id="KW-1185">Reference proteome</keyword>
<sequence length="79" mass="8380">MNGQEQFRAAEGPVGRREYDDGAVVFVADVGVGRDASVDVVGDTAIVVADDEQYEFDVESGEDAQAFIKNGVLTVEVNA</sequence>
<dbReference type="OrthoDB" id="304071at2157"/>
<dbReference type="AlphaFoldDB" id="A0A1G7MSB2"/>